<feature type="transmembrane region" description="Helical" evidence="1">
    <location>
        <begin position="105"/>
        <end position="125"/>
    </location>
</feature>
<dbReference type="STRING" id="1131292.BCR24_11480"/>
<dbReference type="GO" id="GO:0042802">
    <property type="term" value="F:identical protein binding"/>
    <property type="evidence" value="ECO:0007669"/>
    <property type="project" value="TreeGrafter"/>
</dbReference>
<organism evidence="3 4">
    <name type="scientific">Enterococcus ureilyticus</name>
    <dbReference type="NCBI Taxonomy" id="1131292"/>
    <lineage>
        <taxon>Bacteria</taxon>
        <taxon>Bacillati</taxon>
        <taxon>Bacillota</taxon>
        <taxon>Bacilli</taxon>
        <taxon>Lactobacillales</taxon>
        <taxon>Enterococcaceae</taxon>
        <taxon>Enterococcus</taxon>
    </lineage>
</organism>
<evidence type="ECO:0000313" key="3">
    <source>
        <dbReference type="EMBL" id="OEG23386.1"/>
    </source>
</evidence>
<feature type="transmembrane region" description="Helical" evidence="1">
    <location>
        <begin position="179"/>
        <end position="196"/>
    </location>
</feature>
<keyword evidence="4" id="KW-1185">Reference proteome</keyword>
<dbReference type="InterPro" id="IPR032834">
    <property type="entry name" value="NatK-like_C"/>
</dbReference>
<dbReference type="Gene3D" id="3.30.565.10">
    <property type="entry name" value="Histidine kinase-like ATPase, C-terminal domain"/>
    <property type="match status" value="1"/>
</dbReference>
<name>A0A1E5HEV5_9ENTE</name>
<dbReference type="Pfam" id="PF14501">
    <property type="entry name" value="HATPase_c_5"/>
    <property type="match status" value="1"/>
</dbReference>
<evidence type="ECO:0000259" key="2">
    <source>
        <dbReference type="Pfam" id="PF14501"/>
    </source>
</evidence>
<gene>
    <name evidence="3" type="ORF">BCR24_11480</name>
</gene>
<comment type="caution">
    <text evidence="3">The sequence shown here is derived from an EMBL/GenBank/DDBJ whole genome shotgun (WGS) entry which is preliminary data.</text>
</comment>
<feature type="transmembrane region" description="Helical" evidence="1">
    <location>
        <begin position="146"/>
        <end position="167"/>
    </location>
</feature>
<evidence type="ECO:0000313" key="4">
    <source>
        <dbReference type="Proteomes" id="UP000094469"/>
    </source>
</evidence>
<feature type="domain" description="Sensor histidine kinase NatK-like C-terminal" evidence="2">
    <location>
        <begin position="324"/>
        <end position="427"/>
    </location>
</feature>
<proteinExistence type="predicted"/>
<dbReference type="SUPFAM" id="SSF55874">
    <property type="entry name" value="ATPase domain of HSP90 chaperone/DNA topoisomerase II/histidine kinase"/>
    <property type="match status" value="1"/>
</dbReference>
<feature type="transmembrane region" description="Helical" evidence="1">
    <location>
        <begin position="39"/>
        <end position="64"/>
    </location>
</feature>
<protein>
    <recommendedName>
        <fullName evidence="2">Sensor histidine kinase NatK-like C-terminal domain-containing protein</fullName>
    </recommendedName>
</protein>
<sequence length="433" mass="49972">MIPSITLLVLLLIQLVALMLIYQQISKSTLFWKEIVGLFLVAFLTLSFMNYFFYLIIILYFYVIGIRHHLKNKKHLAAFYAIYSVTILSVIGNIVQLLIDKFFSTNIPITLLLQLAPFFMNTLMLHLFKTNFDFLVENYEQINKKILVNINALLFLLCTIQFIGYFFELRSQNIDRLNVMKTFAFFVIILILLFYLNMKTQLLQKEQLEKLKEMQLNDLTEYTAQIEALYGEIRSIRHDYVNIIASLKTGIEENDMAQVKEIYTDVLSEVKQSLQNQKYDLIQLRKIKIPAVKGILSAKLLAALQKEIVVNIEILNEVEESYFNTLDFIRILSIFLDNAIEAASISDQKQVTICLIQETNKQVIIINNSTRDTVIDKRKMFTKGYSTKGEQRGLGLAIVKDILGNYPNASLETEFQANHLTHTVVIQKKGATG</sequence>
<dbReference type="PANTHER" id="PTHR40448">
    <property type="entry name" value="TWO-COMPONENT SENSOR HISTIDINE KINASE"/>
    <property type="match status" value="1"/>
</dbReference>
<dbReference type="OrthoDB" id="1656061at2"/>
<evidence type="ECO:0000256" key="1">
    <source>
        <dbReference type="SAM" id="Phobius"/>
    </source>
</evidence>
<keyword evidence="1" id="KW-0472">Membrane</keyword>
<keyword evidence="1" id="KW-0812">Transmembrane</keyword>
<dbReference type="AlphaFoldDB" id="A0A1E5HEV5"/>
<dbReference type="PANTHER" id="PTHR40448:SF1">
    <property type="entry name" value="TWO-COMPONENT SENSOR HISTIDINE KINASE"/>
    <property type="match status" value="1"/>
</dbReference>
<dbReference type="EMBL" id="MIKC01000004">
    <property type="protein sequence ID" value="OEG23386.1"/>
    <property type="molecule type" value="Genomic_DNA"/>
</dbReference>
<reference evidence="4" key="1">
    <citation type="submission" date="2016-09" db="EMBL/GenBank/DDBJ databases">
        <authorList>
            <person name="Gulvik C.A."/>
        </authorList>
    </citation>
    <scope>NUCLEOTIDE SEQUENCE [LARGE SCALE GENOMIC DNA]</scope>
    <source>
        <strain evidence="4">LMG 26676</strain>
    </source>
</reference>
<feature type="transmembrane region" description="Helical" evidence="1">
    <location>
        <begin position="76"/>
        <end position="99"/>
    </location>
</feature>
<keyword evidence="1" id="KW-1133">Transmembrane helix</keyword>
<dbReference type="InterPro" id="IPR036890">
    <property type="entry name" value="HATPase_C_sf"/>
</dbReference>
<accession>A0A1E5HEV5</accession>
<dbReference type="RefSeq" id="WP_069639124.1">
    <property type="nucleotide sequence ID" value="NZ_JAFBEZ010000001.1"/>
</dbReference>
<dbReference type="Proteomes" id="UP000094469">
    <property type="component" value="Unassembled WGS sequence"/>
</dbReference>